<dbReference type="NCBIfam" id="TIGR03889">
    <property type="entry name" value="nitrile_acc"/>
    <property type="match status" value="1"/>
</dbReference>
<dbReference type="InterPro" id="IPR042262">
    <property type="entry name" value="CN_hydtase_beta_C"/>
</dbReference>
<organism evidence="2 3">
    <name type="scientific">Maliponia aquimaris</name>
    <dbReference type="NCBI Taxonomy" id="1673631"/>
    <lineage>
        <taxon>Bacteria</taxon>
        <taxon>Pseudomonadati</taxon>
        <taxon>Pseudomonadota</taxon>
        <taxon>Alphaproteobacteria</taxon>
        <taxon>Rhodobacterales</taxon>
        <taxon>Paracoccaceae</taxon>
        <taxon>Maliponia</taxon>
    </lineage>
</organism>
<dbReference type="OrthoDB" id="9811616at2"/>
<gene>
    <name evidence="2" type="ORF">MAA8898_02799</name>
</gene>
<dbReference type="InterPro" id="IPR023808">
    <property type="entry name" value="Nitrile_Hydratase_acc_put"/>
</dbReference>
<dbReference type="RefSeq" id="WP_094021620.1">
    <property type="nucleotide sequence ID" value="NZ_FXYF01000007.1"/>
</dbReference>
<accession>A0A238KMH6</accession>
<evidence type="ECO:0000313" key="2">
    <source>
        <dbReference type="EMBL" id="SMX43332.1"/>
    </source>
</evidence>
<feature type="domain" description="Nitrile hydratase beta subunit-like N-terminal" evidence="1">
    <location>
        <begin position="5"/>
        <end position="87"/>
    </location>
</feature>
<dbReference type="Pfam" id="PF21006">
    <property type="entry name" value="NHase_beta_N"/>
    <property type="match status" value="1"/>
</dbReference>
<reference evidence="2 3" key="1">
    <citation type="submission" date="2017-05" db="EMBL/GenBank/DDBJ databases">
        <authorList>
            <person name="Song R."/>
            <person name="Chenine A.L."/>
            <person name="Ruprecht R.M."/>
        </authorList>
    </citation>
    <scope>NUCLEOTIDE SEQUENCE [LARGE SCALE GENOMIC DNA]</scope>
    <source>
        <strain evidence="2 3">CECT 8898</strain>
    </source>
</reference>
<dbReference type="InterPro" id="IPR049054">
    <property type="entry name" value="CN_hydtase_beta-like_N"/>
</dbReference>
<evidence type="ECO:0000259" key="1">
    <source>
        <dbReference type="Pfam" id="PF21006"/>
    </source>
</evidence>
<evidence type="ECO:0000313" key="3">
    <source>
        <dbReference type="Proteomes" id="UP000207598"/>
    </source>
</evidence>
<dbReference type="Gene3D" id="1.10.472.20">
    <property type="entry name" value="Nitrile hydratase, beta subunit"/>
    <property type="match status" value="1"/>
</dbReference>
<keyword evidence="3" id="KW-1185">Reference proteome</keyword>
<dbReference type="Proteomes" id="UP000207598">
    <property type="component" value="Unassembled WGS sequence"/>
</dbReference>
<dbReference type="AlphaFoldDB" id="A0A238KMH6"/>
<dbReference type="EMBL" id="FXYF01000007">
    <property type="protein sequence ID" value="SMX43332.1"/>
    <property type="molecule type" value="Genomic_DNA"/>
</dbReference>
<proteinExistence type="predicted"/>
<dbReference type="InterPro" id="IPR008990">
    <property type="entry name" value="Elect_transpt_acc-like_dom_sf"/>
</dbReference>
<name>A0A238KMH6_9RHOB</name>
<protein>
    <recommendedName>
        <fullName evidence="1">Nitrile hydratase beta subunit-like N-terminal domain-containing protein</fullName>
    </recommendedName>
</protein>
<sequence length="102" mass="10841">MSAPEPAFAAPWHAEAFALAVALEARGCFTWAEWTEVLGAVLAEHGQARDLDGGDDYFLAWVTALERILAAKGLAEGAALAELKAGWEAAYHATPHGQPVRL</sequence>
<dbReference type="SUPFAM" id="SSF50090">
    <property type="entry name" value="Electron transport accessory proteins"/>
    <property type="match status" value="1"/>
</dbReference>